<comment type="catalytic activity">
    <reaction evidence="8">
        <text>fluoride(in) = fluoride(out)</text>
        <dbReference type="Rhea" id="RHEA:76159"/>
        <dbReference type="ChEBI" id="CHEBI:17051"/>
    </reaction>
</comment>
<feature type="transmembrane region" description="Helical" evidence="9">
    <location>
        <begin position="427"/>
        <end position="449"/>
    </location>
</feature>
<dbReference type="Pfam" id="PF12537">
    <property type="entry name" value="GPHR_N"/>
    <property type="match status" value="1"/>
</dbReference>
<feature type="transmembrane region" description="Helical" evidence="9">
    <location>
        <begin position="42"/>
        <end position="66"/>
    </location>
</feature>
<feature type="domain" description="Abscisic acid G-protein coupled receptor-like" evidence="10">
    <location>
        <begin position="279"/>
        <end position="451"/>
    </location>
</feature>
<feature type="transmembrane region" description="Helical" evidence="9">
    <location>
        <begin position="153"/>
        <end position="174"/>
    </location>
</feature>
<gene>
    <name evidence="12" type="ORF">BV898_08317</name>
</gene>
<dbReference type="InterPro" id="IPR022535">
    <property type="entry name" value="Golgi_pH-regulator_cons_dom"/>
</dbReference>
<dbReference type="AlphaFoldDB" id="A0A1W0WQR1"/>
<feature type="transmembrane region" description="Helical" evidence="9">
    <location>
        <begin position="286"/>
        <end position="312"/>
    </location>
</feature>
<keyword evidence="13" id="KW-1185">Reference proteome</keyword>
<evidence type="ECO:0000256" key="5">
    <source>
        <dbReference type="ARBA" id="ARBA00023136"/>
    </source>
</evidence>
<dbReference type="InterPro" id="IPR015672">
    <property type="entry name" value="GPHR/GTG"/>
</dbReference>
<evidence type="ECO:0000256" key="8">
    <source>
        <dbReference type="ARBA" id="ARBA00044702"/>
    </source>
</evidence>
<feature type="domain" description="Golgi pH regulator conserved" evidence="11">
    <location>
        <begin position="147"/>
        <end position="213"/>
    </location>
</feature>
<organism evidence="12 13">
    <name type="scientific">Hypsibius exemplaris</name>
    <name type="common">Freshwater tardigrade</name>
    <dbReference type="NCBI Taxonomy" id="2072580"/>
    <lineage>
        <taxon>Eukaryota</taxon>
        <taxon>Metazoa</taxon>
        <taxon>Ecdysozoa</taxon>
        <taxon>Tardigrada</taxon>
        <taxon>Eutardigrada</taxon>
        <taxon>Parachela</taxon>
        <taxon>Hypsibioidea</taxon>
        <taxon>Hypsibiidae</taxon>
        <taxon>Hypsibius</taxon>
    </lineage>
</organism>
<dbReference type="GO" id="GO:0016020">
    <property type="term" value="C:membrane"/>
    <property type="evidence" value="ECO:0007669"/>
    <property type="project" value="UniProtKB-SubCell"/>
</dbReference>
<evidence type="ECO:0000259" key="10">
    <source>
        <dbReference type="Pfam" id="PF12430"/>
    </source>
</evidence>
<comment type="subcellular location">
    <subcellularLocation>
        <location evidence="1">Membrane</location>
        <topology evidence="1">Multi-pass membrane protein</topology>
    </subcellularLocation>
</comment>
<evidence type="ECO:0000259" key="11">
    <source>
        <dbReference type="Pfam" id="PF12537"/>
    </source>
</evidence>
<dbReference type="Pfam" id="PF12430">
    <property type="entry name" value="ABA_GPCR"/>
    <property type="match status" value="1"/>
</dbReference>
<feature type="transmembrane region" description="Helical" evidence="9">
    <location>
        <begin position="344"/>
        <end position="362"/>
    </location>
</feature>
<keyword evidence="3 9" id="KW-0812">Transmembrane</keyword>
<dbReference type="InterPro" id="IPR025969">
    <property type="entry name" value="ABA_GPCR_dom"/>
</dbReference>
<reference evidence="13" key="1">
    <citation type="submission" date="2017-01" db="EMBL/GenBank/DDBJ databases">
        <title>Comparative genomics of anhydrobiosis in the tardigrade Hypsibius dujardini.</title>
        <authorList>
            <person name="Yoshida Y."/>
            <person name="Koutsovoulos G."/>
            <person name="Laetsch D."/>
            <person name="Stevens L."/>
            <person name="Kumar S."/>
            <person name="Horikawa D."/>
            <person name="Ishino K."/>
            <person name="Komine S."/>
            <person name="Tomita M."/>
            <person name="Blaxter M."/>
            <person name="Arakawa K."/>
        </authorList>
    </citation>
    <scope>NUCLEOTIDE SEQUENCE [LARGE SCALE GENOMIC DNA]</scope>
    <source>
        <strain evidence="13">Z151</strain>
    </source>
</reference>
<dbReference type="EMBL" id="MTYJ01000059">
    <property type="protein sequence ID" value="OQV17546.1"/>
    <property type="molecule type" value="Genomic_DNA"/>
</dbReference>
<evidence type="ECO:0000313" key="12">
    <source>
        <dbReference type="EMBL" id="OQV17546.1"/>
    </source>
</evidence>
<feature type="transmembrane region" description="Helical" evidence="9">
    <location>
        <begin position="383"/>
        <end position="407"/>
    </location>
</feature>
<evidence type="ECO:0000313" key="13">
    <source>
        <dbReference type="Proteomes" id="UP000192578"/>
    </source>
</evidence>
<feature type="transmembrane region" description="Helical" evidence="9">
    <location>
        <begin position="116"/>
        <end position="133"/>
    </location>
</feature>
<evidence type="ECO:0000256" key="6">
    <source>
        <dbReference type="ARBA" id="ARBA00024145"/>
    </source>
</evidence>
<comment type="catalytic activity">
    <reaction evidence="6">
        <text>iodide(out) = iodide(in)</text>
        <dbReference type="Rhea" id="RHEA:66324"/>
        <dbReference type="ChEBI" id="CHEBI:16382"/>
    </reaction>
</comment>
<evidence type="ECO:0000256" key="3">
    <source>
        <dbReference type="ARBA" id="ARBA00022692"/>
    </source>
</evidence>
<dbReference type="PANTHER" id="PTHR15948">
    <property type="entry name" value="G-PROTEIN COUPLED RECEPTOR 89-RELATED"/>
    <property type="match status" value="1"/>
</dbReference>
<proteinExistence type="inferred from homology"/>
<name>A0A1W0WQR1_HYPEX</name>
<evidence type="ECO:0000256" key="7">
    <source>
        <dbReference type="ARBA" id="ARBA00035085"/>
    </source>
</evidence>
<evidence type="ECO:0000256" key="1">
    <source>
        <dbReference type="ARBA" id="ARBA00004141"/>
    </source>
</evidence>
<feature type="transmembrane region" description="Helical" evidence="9">
    <location>
        <begin position="72"/>
        <end position="95"/>
    </location>
</feature>
<keyword evidence="5 9" id="KW-0472">Membrane</keyword>
<comment type="catalytic activity">
    <reaction evidence="7">
        <text>bromide(in) = bromide(out)</text>
        <dbReference type="Rhea" id="RHEA:75383"/>
        <dbReference type="ChEBI" id="CHEBI:15858"/>
    </reaction>
</comment>
<feature type="transmembrane region" description="Helical" evidence="9">
    <location>
        <begin position="12"/>
        <end position="30"/>
    </location>
</feature>
<dbReference type="PANTHER" id="PTHR15948:SF0">
    <property type="entry name" value="GOLGI PH REGULATOR A-RELATED"/>
    <property type="match status" value="1"/>
</dbReference>
<evidence type="ECO:0000256" key="9">
    <source>
        <dbReference type="SAM" id="Phobius"/>
    </source>
</evidence>
<evidence type="ECO:0000256" key="2">
    <source>
        <dbReference type="ARBA" id="ARBA00009478"/>
    </source>
</evidence>
<protein>
    <submittedName>
        <fullName evidence="12">Golgi pH regulator</fullName>
    </submittedName>
</protein>
<comment type="similarity">
    <text evidence="2">Belongs to the Golgi pH regulator (TC 1.A.38) family.</text>
</comment>
<dbReference type="Proteomes" id="UP000192578">
    <property type="component" value="Unassembled WGS sequence"/>
</dbReference>
<keyword evidence="4 9" id="KW-1133">Transmembrane helix</keyword>
<accession>A0A1W0WQR1</accession>
<comment type="caution">
    <text evidence="12">The sequence shown here is derived from an EMBL/GenBank/DDBJ whole genome shotgun (WGS) entry which is preliminary data.</text>
</comment>
<sequence>MTLVTDSLMVLFSQGIFFAIGWIFLMTRLSKDYEIRNHPVQVLFCLTFTLSVTLFELFIFEILGFLDVESRMVHWKVGIFLLVVILVAIIPFYIARSVVNLAAASAFPVCRRLQSKLVNVLAWCLFLYGFWKIGDPFPILTTKNGGFSTMDHAVGRVGVIGVTVMAILSGFGAVNTPYTYLSCFAKTVGESHIRLLERRLEQGLEIMAAKKKRWLLMTMRPGQDESDSAAWWNPIRHIRSRPVENASHLEAEISTMQVTCTHLFLEIDEFHKMRARHEYSKTWKGIYFHWLGLVFTVYCIWKIVMTMVNIILNRVTHLDPVSRGFQLAIDHVGFNADVQLWSQYVSFVLVGILAFTSIRGLLLTLIKFFQFSYVMSSSRSSDILVLSFAEIMGMYFISTILLMRLSVPPAYRAVISEVLGELQFGFYHRWFDVIFLVSAFTSIAFLYLAHRRLPEKNDL</sequence>
<evidence type="ECO:0000256" key="4">
    <source>
        <dbReference type="ARBA" id="ARBA00022989"/>
    </source>
</evidence>
<dbReference type="OrthoDB" id="264392at2759"/>